<evidence type="ECO:0000313" key="4">
    <source>
        <dbReference type="Proteomes" id="UP000287687"/>
    </source>
</evidence>
<organism evidence="3 4">
    <name type="scientific">Neorhizobium lilium</name>
    <dbReference type="NCBI Taxonomy" id="2503024"/>
    <lineage>
        <taxon>Bacteria</taxon>
        <taxon>Pseudomonadati</taxon>
        <taxon>Pseudomonadota</taxon>
        <taxon>Alphaproteobacteria</taxon>
        <taxon>Hyphomicrobiales</taxon>
        <taxon>Rhizobiaceae</taxon>
        <taxon>Rhizobium/Agrobacterium group</taxon>
        <taxon>Neorhizobium</taxon>
    </lineage>
</organism>
<dbReference type="GO" id="GO:0016787">
    <property type="term" value="F:hydrolase activity"/>
    <property type="evidence" value="ECO:0007669"/>
    <property type="project" value="UniProtKB-KW"/>
</dbReference>
<dbReference type="Pfam" id="PF00857">
    <property type="entry name" value="Isochorismatase"/>
    <property type="match status" value="1"/>
</dbReference>
<comment type="caution">
    <text evidence="3">The sequence shown here is derived from an EMBL/GenBank/DDBJ whole genome shotgun (WGS) entry which is preliminary data.</text>
</comment>
<dbReference type="InterPro" id="IPR036380">
    <property type="entry name" value="Isochorismatase-like_sf"/>
</dbReference>
<dbReference type="Proteomes" id="UP000287687">
    <property type="component" value="Unassembled WGS sequence"/>
</dbReference>
<dbReference type="RefSeq" id="WP_128441856.1">
    <property type="nucleotide sequence ID" value="NZ_SBIP01000001.1"/>
</dbReference>
<dbReference type="InterPro" id="IPR050272">
    <property type="entry name" value="Isochorismatase-like_hydrls"/>
</dbReference>
<dbReference type="PANTHER" id="PTHR43540">
    <property type="entry name" value="PEROXYUREIDOACRYLATE/UREIDOACRYLATE AMIDOHYDROLASE-RELATED"/>
    <property type="match status" value="1"/>
</dbReference>
<gene>
    <name evidence="3" type="ORF">EPK99_05555</name>
</gene>
<dbReference type="SUPFAM" id="SSF52499">
    <property type="entry name" value="Isochorismatase-like hydrolases"/>
    <property type="match status" value="1"/>
</dbReference>
<keyword evidence="1 3" id="KW-0378">Hydrolase</keyword>
<dbReference type="OrthoDB" id="9794942at2"/>
<keyword evidence="4" id="KW-1185">Reference proteome</keyword>
<evidence type="ECO:0000256" key="1">
    <source>
        <dbReference type="ARBA" id="ARBA00022801"/>
    </source>
</evidence>
<reference evidence="3 4" key="1">
    <citation type="submission" date="2019-01" db="EMBL/GenBank/DDBJ databases">
        <title>The draft genome of Rhizobium sp. 24NR.</title>
        <authorList>
            <person name="Liu L."/>
            <person name="Liang L."/>
            <person name="Shi S."/>
            <person name="Xu L."/>
            <person name="Wang X."/>
            <person name="Li L."/>
            <person name="Zhang X."/>
        </authorList>
    </citation>
    <scope>NUCLEOTIDE SEQUENCE [LARGE SCALE GENOMIC DNA]</scope>
    <source>
        <strain evidence="3 4">24NR</strain>
    </source>
</reference>
<name>A0A3S3VTT7_9HYPH</name>
<protein>
    <submittedName>
        <fullName evidence="3">Cysteine hydrolase</fullName>
    </submittedName>
</protein>
<dbReference type="CDD" id="cd01014">
    <property type="entry name" value="nicotinamidase_related"/>
    <property type="match status" value="1"/>
</dbReference>
<dbReference type="AlphaFoldDB" id="A0A3S3VTT7"/>
<sequence length="181" mass="19188">MSARFPSATAPLIVIDLQNAMFDGLVEPPLHDADTLTGRVGDVLDWARATGRPVAFIRHDGPEGDAFAPGSPGWPIFPAFAQRDDEPTFGKSVGDAFSNPQLIVWVEKLDAQEVVLVGAQTDFCVAATVNGALSQGLKVTVVSDAHSTVDLPNETASSIILRYNAQFAEAGVNLLKTDELA</sequence>
<dbReference type="InterPro" id="IPR000868">
    <property type="entry name" value="Isochorismatase-like_dom"/>
</dbReference>
<feature type="domain" description="Isochorismatase-like" evidence="2">
    <location>
        <begin position="12"/>
        <end position="158"/>
    </location>
</feature>
<dbReference type="Gene3D" id="3.40.50.850">
    <property type="entry name" value="Isochorismatase-like"/>
    <property type="match status" value="1"/>
</dbReference>
<accession>A0A3S3VTT7</accession>
<dbReference type="PANTHER" id="PTHR43540:SF1">
    <property type="entry name" value="ISOCHORISMATASE HYDROLASE"/>
    <property type="match status" value="1"/>
</dbReference>
<dbReference type="EMBL" id="SBIP01000001">
    <property type="protein sequence ID" value="RWX81723.1"/>
    <property type="molecule type" value="Genomic_DNA"/>
</dbReference>
<evidence type="ECO:0000259" key="2">
    <source>
        <dbReference type="Pfam" id="PF00857"/>
    </source>
</evidence>
<proteinExistence type="predicted"/>
<evidence type="ECO:0000313" key="3">
    <source>
        <dbReference type="EMBL" id="RWX81723.1"/>
    </source>
</evidence>